<dbReference type="GO" id="GO:0008270">
    <property type="term" value="F:zinc ion binding"/>
    <property type="evidence" value="ECO:0007669"/>
    <property type="project" value="UniProtKB-KW"/>
</dbReference>
<name>A0A6J8AHB2_MYTCO</name>
<dbReference type="Gene3D" id="3.30.40.10">
    <property type="entry name" value="Zinc/RING finger domain, C3HC4 (zinc finger)"/>
    <property type="match status" value="1"/>
</dbReference>
<dbReference type="InterPro" id="IPR018957">
    <property type="entry name" value="Znf_C3HC4_RING-type"/>
</dbReference>
<dbReference type="PANTHER" id="PTHR25462">
    <property type="entry name" value="BONUS, ISOFORM C-RELATED"/>
    <property type="match status" value="1"/>
</dbReference>
<dbReference type="Gene3D" id="3.30.160.60">
    <property type="entry name" value="Classic Zinc Finger"/>
    <property type="match status" value="1"/>
</dbReference>
<evidence type="ECO:0000256" key="3">
    <source>
        <dbReference type="ARBA" id="ARBA00022833"/>
    </source>
</evidence>
<dbReference type="AlphaFoldDB" id="A0A6J8AHB2"/>
<dbReference type="Pfam" id="PF00097">
    <property type="entry name" value="zf-C3HC4"/>
    <property type="match status" value="1"/>
</dbReference>
<dbReference type="InterPro" id="IPR047153">
    <property type="entry name" value="TRIM45/56/19-like"/>
</dbReference>
<dbReference type="SMART" id="SM00184">
    <property type="entry name" value="RING"/>
    <property type="match status" value="1"/>
</dbReference>
<dbReference type="PROSITE" id="PS50119">
    <property type="entry name" value="ZF_BBOX"/>
    <property type="match status" value="2"/>
</dbReference>
<evidence type="ECO:0000256" key="4">
    <source>
        <dbReference type="PROSITE-ProRule" id="PRU00024"/>
    </source>
</evidence>
<dbReference type="SUPFAM" id="SSF57850">
    <property type="entry name" value="RING/U-box"/>
    <property type="match status" value="1"/>
</dbReference>
<keyword evidence="7" id="KW-0012">Acyltransferase</keyword>
<gene>
    <name evidence="7" type="ORF">MCOR_7200</name>
</gene>
<keyword evidence="3" id="KW-0862">Zinc</keyword>
<keyword evidence="1" id="KW-0479">Metal-binding</keyword>
<dbReference type="CDD" id="cd19757">
    <property type="entry name" value="Bbox1"/>
    <property type="match status" value="1"/>
</dbReference>
<evidence type="ECO:0000256" key="1">
    <source>
        <dbReference type="ARBA" id="ARBA00022723"/>
    </source>
</evidence>
<sequence length="595" mass="67562">MVDVTQDCATCLEQLKVPKILPCSHLFCEVCFSEYIISTVNKPEQKSYNCPVCRIDVEVNNPTSHNSTWGPSLPSAVSCKQIDTNRSGIQNKQHCHPCERSENVSIDATVWCSNCGEALCQKCCDLHRRFRTTATHKTMPITTPSNDDFKFLIETNEFCSVHETKSLDVYCLDHAVPCCVVCLAVNHRTCKVKCIEELDDVKAENIKRFQIELEDIKCSLNKLINLKSNTKESLKSSFQTMQKEAISTTANLKKRIDDLCQEFIKNSSLMQEDLQTELDNVIKQAQGYTSVLDKSTLRLKTVYSFGSRSQTLIAKEKIKLEFAKKKSKIKSLLNQNQDINVSTDFKEILEAFSKVDMLGNISVSKHTNEMPDKCNDQWHSLFESNHVQLETLTLKFRKAGKPKRICYDKSRERLFVTFHSNCGVCCEIKEDSIKQVRSKSFKDCVYGIDVFDEKLYILSDGVLQTPDMQNPSVFMQSYACGSVDDLAVDKESGRLAVTLQSSRSVSFTTFQERKLKNTVNFKVTPVAMAFGPDGILFVAESNCCISVISKNEKNLLPLIGKLDKLEKIRDIWTHNESNSLFVCGTNYVEKYDLQW</sequence>
<dbReference type="EMBL" id="CACVKT020001354">
    <property type="protein sequence ID" value="CAC5367185.1"/>
    <property type="molecule type" value="Genomic_DNA"/>
</dbReference>
<keyword evidence="2 4" id="KW-0863">Zinc-finger</keyword>
<dbReference type="SUPFAM" id="SSF50969">
    <property type="entry name" value="YVTN repeat-like/Quinoprotein amine dehydrogenase"/>
    <property type="match status" value="1"/>
</dbReference>
<dbReference type="InterPro" id="IPR001841">
    <property type="entry name" value="Znf_RING"/>
</dbReference>
<keyword evidence="7" id="KW-0808">Transferase</keyword>
<evidence type="ECO:0000259" key="5">
    <source>
        <dbReference type="PROSITE" id="PS50089"/>
    </source>
</evidence>
<evidence type="ECO:0000256" key="2">
    <source>
        <dbReference type="ARBA" id="ARBA00022771"/>
    </source>
</evidence>
<feature type="domain" description="B box-type" evidence="6">
    <location>
        <begin position="90"/>
        <end position="141"/>
    </location>
</feature>
<dbReference type="OrthoDB" id="6113339at2759"/>
<dbReference type="SUPFAM" id="SSF57845">
    <property type="entry name" value="B-box zinc-binding domain"/>
    <property type="match status" value="1"/>
</dbReference>
<proteinExistence type="predicted"/>
<dbReference type="PANTHER" id="PTHR25462:SF291">
    <property type="entry name" value="E3 UBIQUITIN-PROTEIN LIGASE TRIM45"/>
    <property type="match status" value="1"/>
</dbReference>
<feature type="domain" description="RING-type" evidence="5">
    <location>
        <begin position="8"/>
        <end position="54"/>
    </location>
</feature>
<reference evidence="7 8" key="1">
    <citation type="submission" date="2020-06" db="EMBL/GenBank/DDBJ databases">
        <authorList>
            <person name="Li R."/>
            <person name="Bekaert M."/>
        </authorList>
    </citation>
    <scope>NUCLEOTIDE SEQUENCE [LARGE SCALE GENOMIC DNA]</scope>
    <source>
        <strain evidence="8">wild</strain>
    </source>
</reference>
<accession>A0A6J8AHB2</accession>
<organism evidence="7 8">
    <name type="scientific">Mytilus coruscus</name>
    <name type="common">Sea mussel</name>
    <dbReference type="NCBI Taxonomy" id="42192"/>
    <lineage>
        <taxon>Eukaryota</taxon>
        <taxon>Metazoa</taxon>
        <taxon>Spiralia</taxon>
        <taxon>Lophotrochozoa</taxon>
        <taxon>Mollusca</taxon>
        <taxon>Bivalvia</taxon>
        <taxon>Autobranchia</taxon>
        <taxon>Pteriomorphia</taxon>
        <taxon>Mytilida</taxon>
        <taxon>Mytiloidea</taxon>
        <taxon>Mytilidae</taxon>
        <taxon>Mytilinae</taxon>
        <taxon>Mytilus</taxon>
    </lineage>
</organism>
<protein>
    <submittedName>
        <fullName evidence="7">TRIM56</fullName>
        <ecNumber evidence="7">2.3.2.27</ecNumber>
    </submittedName>
</protein>
<feature type="domain" description="B box-type" evidence="6">
    <location>
        <begin position="154"/>
        <end position="189"/>
    </location>
</feature>
<dbReference type="Proteomes" id="UP000507470">
    <property type="component" value="Unassembled WGS sequence"/>
</dbReference>
<dbReference type="InterPro" id="IPR013083">
    <property type="entry name" value="Znf_RING/FYVE/PHD"/>
</dbReference>
<dbReference type="InterPro" id="IPR011044">
    <property type="entry name" value="Quino_amine_DH_bsu"/>
</dbReference>
<evidence type="ECO:0000313" key="8">
    <source>
        <dbReference type="Proteomes" id="UP000507470"/>
    </source>
</evidence>
<dbReference type="EC" id="2.3.2.27" evidence="7"/>
<dbReference type="CDD" id="cd19756">
    <property type="entry name" value="Bbox2"/>
    <property type="match status" value="1"/>
</dbReference>
<dbReference type="GO" id="GO:0061630">
    <property type="term" value="F:ubiquitin protein ligase activity"/>
    <property type="evidence" value="ECO:0007669"/>
    <property type="project" value="UniProtKB-EC"/>
</dbReference>
<keyword evidence="8" id="KW-1185">Reference proteome</keyword>
<evidence type="ECO:0000313" key="7">
    <source>
        <dbReference type="EMBL" id="CAC5367185.1"/>
    </source>
</evidence>
<evidence type="ECO:0000259" key="6">
    <source>
        <dbReference type="PROSITE" id="PS50119"/>
    </source>
</evidence>
<dbReference type="InterPro" id="IPR000315">
    <property type="entry name" value="Znf_B-box"/>
</dbReference>
<dbReference type="PROSITE" id="PS50089">
    <property type="entry name" value="ZF_RING_2"/>
    <property type="match status" value="1"/>
</dbReference>